<dbReference type="InterPro" id="IPR000014">
    <property type="entry name" value="PAS"/>
</dbReference>
<dbReference type="AlphaFoldDB" id="A0A9W8HQW4"/>
<sequence>MTVNEKKRPADEQLLGHITSPSSPSAENAHPCFWSVLNGESLDFVYVSASLHSFLGSDQASMIINQSLFDYIHPEEAARARRDLVDMFVSKSLLGSSISANTSGLNSSIRFGMGAICDRDNTDCEYLIANICLYLVSSRLSILVCHYENSPDLGFPERRIVAAYKPK</sequence>
<evidence type="ECO:0000259" key="2">
    <source>
        <dbReference type="PROSITE" id="PS50112"/>
    </source>
</evidence>
<name>A0A9W8HQW4_9FUNG</name>
<dbReference type="Gene3D" id="3.30.450.20">
    <property type="entry name" value="PAS domain"/>
    <property type="match status" value="1"/>
</dbReference>
<organism evidence="3 4">
    <name type="scientific">Coemansia interrupta</name>
    <dbReference type="NCBI Taxonomy" id="1126814"/>
    <lineage>
        <taxon>Eukaryota</taxon>
        <taxon>Fungi</taxon>
        <taxon>Fungi incertae sedis</taxon>
        <taxon>Zoopagomycota</taxon>
        <taxon>Kickxellomycotina</taxon>
        <taxon>Kickxellomycetes</taxon>
        <taxon>Kickxellales</taxon>
        <taxon>Kickxellaceae</taxon>
        <taxon>Coemansia</taxon>
    </lineage>
</organism>
<keyword evidence="4" id="KW-1185">Reference proteome</keyword>
<dbReference type="PROSITE" id="PS50112">
    <property type="entry name" value="PAS"/>
    <property type="match status" value="1"/>
</dbReference>
<feature type="region of interest" description="Disordered" evidence="1">
    <location>
        <begin position="1"/>
        <end position="27"/>
    </location>
</feature>
<dbReference type="Proteomes" id="UP001140172">
    <property type="component" value="Unassembled WGS sequence"/>
</dbReference>
<protein>
    <recommendedName>
        <fullName evidence="2">PAS domain-containing protein</fullName>
    </recommendedName>
</protein>
<proteinExistence type="predicted"/>
<dbReference type="OrthoDB" id="2162994at2759"/>
<comment type="caution">
    <text evidence="3">The sequence shown here is derived from an EMBL/GenBank/DDBJ whole genome shotgun (WGS) entry which is preliminary data.</text>
</comment>
<evidence type="ECO:0000256" key="1">
    <source>
        <dbReference type="SAM" id="MobiDB-lite"/>
    </source>
</evidence>
<feature type="compositionally biased region" description="Basic and acidic residues" evidence="1">
    <location>
        <begin position="1"/>
        <end position="11"/>
    </location>
</feature>
<dbReference type="CDD" id="cd00130">
    <property type="entry name" value="PAS"/>
    <property type="match status" value="1"/>
</dbReference>
<dbReference type="SUPFAM" id="SSF55785">
    <property type="entry name" value="PYP-like sensor domain (PAS domain)"/>
    <property type="match status" value="1"/>
</dbReference>
<dbReference type="EMBL" id="JANBUM010000067">
    <property type="protein sequence ID" value="KAJ2786325.1"/>
    <property type="molecule type" value="Genomic_DNA"/>
</dbReference>
<accession>A0A9W8HQW4</accession>
<reference evidence="3" key="1">
    <citation type="submission" date="2022-07" db="EMBL/GenBank/DDBJ databases">
        <title>Phylogenomic reconstructions and comparative analyses of Kickxellomycotina fungi.</title>
        <authorList>
            <person name="Reynolds N.K."/>
            <person name="Stajich J.E."/>
            <person name="Barry K."/>
            <person name="Grigoriev I.V."/>
            <person name="Crous P."/>
            <person name="Smith M.E."/>
        </authorList>
    </citation>
    <scope>NUCLEOTIDE SEQUENCE</scope>
    <source>
        <strain evidence="3">BCRC 34489</strain>
    </source>
</reference>
<gene>
    <name evidence="3" type="ORF">GGI15_001608</name>
</gene>
<feature type="domain" description="PAS" evidence="2">
    <location>
        <begin position="38"/>
        <end position="92"/>
    </location>
</feature>
<evidence type="ECO:0000313" key="3">
    <source>
        <dbReference type="EMBL" id="KAJ2786325.1"/>
    </source>
</evidence>
<dbReference type="InterPro" id="IPR035965">
    <property type="entry name" value="PAS-like_dom_sf"/>
</dbReference>
<evidence type="ECO:0000313" key="4">
    <source>
        <dbReference type="Proteomes" id="UP001140172"/>
    </source>
</evidence>